<dbReference type="OrthoDB" id="9944568at2759"/>
<keyword evidence="5" id="KW-0862">Zinc</keyword>
<dbReference type="GO" id="GO:0005886">
    <property type="term" value="C:plasma membrane"/>
    <property type="evidence" value="ECO:0007669"/>
    <property type="project" value="TreeGrafter"/>
</dbReference>
<comment type="subcellular location">
    <subcellularLocation>
        <location evidence="1">Membrane</location>
        <topology evidence="1">Multi-pass membrane protein</topology>
    </subcellularLocation>
</comment>
<evidence type="ECO:0008006" key="15">
    <source>
        <dbReference type="Google" id="ProtNLM"/>
    </source>
</evidence>
<dbReference type="Gene3D" id="1.20.1510.10">
    <property type="entry name" value="Cation efflux protein transmembrane domain"/>
    <property type="match status" value="1"/>
</dbReference>
<dbReference type="InterPro" id="IPR036837">
    <property type="entry name" value="Cation_efflux_CTD_sf"/>
</dbReference>
<evidence type="ECO:0000256" key="10">
    <source>
        <dbReference type="SAM" id="Phobius"/>
    </source>
</evidence>
<comment type="caution">
    <text evidence="13">The sequence shown here is derived from an EMBL/GenBank/DDBJ whole genome shotgun (WGS) entry which is preliminary data.</text>
</comment>
<evidence type="ECO:0000256" key="9">
    <source>
        <dbReference type="SAM" id="MobiDB-lite"/>
    </source>
</evidence>
<dbReference type="Pfam" id="PF01545">
    <property type="entry name" value="Cation_efflux"/>
    <property type="match status" value="1"/>
</dbReference>
<feature type="transmembrane region" description="Helical" evidence="10">
    <location>
        <begin position="162"/>
        <end position="183"/>
    </location>
</feature>
<name>K0QZN2_THAOC</name>
<dbReference type="InterPro" id="IPR027469">
    <property type="entry name" value="Cation_efflux_TMD_sf"/>
</dbReference>
<protein>
    <recommendedName>
        <fullName evidence="15">Cation efflux protein cytoplasmic domain-containing protein</fullName>
    </recommendedName>
</protein>
<accession>K0QZN2</accession>
<reference evidence="13 14" key="1">
    <citation type="journal article" date="2012" name="Genome Biol.">
        <title>Genome and low-iron response of an oceanic diatom adapted to chronic iron limitation.</title>
        <authorList>
            <person name="Lommer M."/>
            <person name="Specht M."/>
            <person name="Roy A.S."/>
            <person name="Kraemer L."/>
            <person name="Andreson R."/>
            <person name="Gutowska M.A."/>
            <person name="Wolf J."/>
            <person name="Bergner S.V."/>
            <person name="Schilhabel M.B."/>
            <person name="Klostermeier U.C."/>
            <person name="Beiko R.G."/>
            <person name="Rosenstiel P."/>
            <person name="Hippler M."/>
            <person name="Laroche J."/>
        </authorList>
    </citation>
    <scope>NUCLEOTIDE SEQUENCE [LARGE SCALE GENOMIC DNA]</scope>
    <source>
        <strain evidence="13 14">CCMP1005</strain>
    </source>
</reference>
<evidence type="ECO:0000259" key="12">
    <source>
        <dbReference type="Pfam" id="PF16916"/>
    </source>
</evidence>
<evidence type="ECO:0000259" key="11">
    <source>
        <dbReference type="Pfam" id="PF01545"/>
    </source>
</evidence>
<dbReference type="InterPro" id="IPR050681">
    <property type="entry name" value="CDF/SLC30A"/>
</dbReference>
<dbReference type="InterPro" id="IPR027470">
    <property type="entry name" value="Cation_efflux_CTD"/>
</dbReference>
<dbReference type="EMBL" id="AGNL01048735">
    <property type="protein sequence ID" value="EJK45143.1"/>
    <property type="molecule type" value="Genomic_DNA"/>
</dbReference>
<keyword evidence="14" id="KW-1185">Reference proteome</keyword>
<comment type="similarity">
    <text evidence="2">Belongs to the cation diffusion facilitator (CDF) transporter (TC 2.A.4) family. SLC30A subfamily.</text>
</comment>
<dbReference type="Pfam" id="PF16916">
    <property type="entry name" value="ZT_dimer"/>
    <property type="match status" value="1"/>
</dbReference>
<feature type="transmembrane region" description="Helical" evidence="10">
    <location>
        <begin position="132"/>
        <end position="156"/>
    </location>
</feature>
<evidence type="ECO:0000256" key="2">
    <source>
        <dbReference type="ARBA" id="ARBA00008873"/>
    </source>
</evidence>
<evidence type="ECO:0000256" key="7">
    <source>
        <dbReference type="ARBA" id="ARBA00023065"/>
    </source>
</evidence>
<dbReference type="NCBIfam" id="TIGR01297">
    <property type="entry name" value="CDF"/>
    <property type="match status" value="1"/>
</dbReference>
<feature type="domain" description="Cation efflux protein transmembrane" evidence="11">
    <location>
        <begin position="1"/>
        <end position="191"/>
    </location>
</feature>
<evidence type="ECO:0000256" key="8">
    <source>
        <dbReference type="ARBA" id="ARBA00023136"/>
    </source>
</evidence>
<gene>
    <name evidence="13" type="ORF">THAOC_36262</name>
</gene>
<keyword evidence="7" id="KW-0406">Ion transport</keyword>
<dbReference type="eggNOG" id="KOG1482">
    <property type="taxonomic scope" value="Eukaryota"/>
</dbReference>
<feature type="region of interest" description="Disordered" evidence="9">
    <location>
        <begin position="85"/>
        <end position="113"/>
    </location>
</feature>
<keyword evidence="6 10" id="KW-1133">Transmembrane helix</keyword>
<dbReference type="PANTHER" id="PTHR11562:SF17">
    <property type="entry name" value="RE54080P-RELATED"/>
    <property type="match status" value="1"/>
</dbReference>
<dbReference type="AlphaFoldDB" id="K0QZN2"/>
<dbReference type="SUPFAM" id="SSF160240">
    <property type="entry name" value="Cation efflux protein cytoplasmic domain-like"/>
    <property type="match status" value="1"/>
</dbReference>
<dbReference type="InterPro" id="IPR058533">
    <property type="entry name" value="Cation_efflux_TM"/>
</dbReference>
<dbReference type="OMA" id="GHEKMLH"/>
<sequence>MPPNEQHTFGLKRTESLAALFSMVTLVILSIGLAIEALRRMWLLLFVGAAVAVDGKLMSSIAGLGVVVNIVLALVLGEDHAHLPGHDHSHGHGSHENDHESEGHSHSHHDEESALLDTGVHKKKTKNVNLHAAYLHVLADLAQSVLVFIAGLIIYWKPSWQLVDPICTLVFSVLVCYSTVGVIKSSLSVLLEEVPAHLNFEELHQSICNVKGVTNVHDLHIWSIAQDKASLTCHAIAENPESAYNEIKAIANRKGIHHITLQLQPASMGTDCVTCDGVGCFASTHGDE</sequence>
<evidence type="ECO:0000256" key="6">
    <source>
        <dbReference type="ARBA" id="ARBA00022989"/>
    </source>
</evidence>
<evidence type="ECO:0000256" key="5">
    <source>
        <dbReference type="ARBA" id="ARBA00022906"/>
    </source>
</evidence>
<dbReference type="Proteomes" id="UP000266841">
    <property type="component" value="Unassembled WGS sequence"/>
</dbReference>
<keyword evidence="8 10" id="KW-0472">Membrane</keyword>
<dbReference type="InterPro" id="IPR002524">
    <property type="entry name" value="Cation_efflux"/>
</dbReference>
<evidence type="ECO:0000256" key="1">
    <source>
        <dbReference type="ARBA" id="ARBA00004141"/>
    </source>
</evidence>
<evidence type="ECO:0000313" key="13">
    <source>
        <dbReference type="EMBL" id="EJK45143.1"/>
    </source>
</evidence>
<feature type="transmembrane region" description="Helical" evidence="10">
    <location>
        <begin position="57"/>
        <end position="76"/>
    </location>
</feature>
<keyword evidence="3" id="KW-0813">Transport</keyword>
<evidence type="ECO:0000256" key="3">
    <source>
        <dbReference type="ARBA" id="ARBA00022448"/>
    </source>
</evidence>
<dbReference type="PANTHER" id="PTHR11562">
    <property type="entry name" value="CATION EFFLUX PROTEIN/ ZINC TRANSPORTER"/>
    <property type="match status" value="1"/>
</dbReference>
<dbReference type="GO" id="GO:0005385">
    <property type="term" value="F:zinc ion transmembrane transporter activity"/>
    <property type="evidence" value="ECO:0007669"/>
    <property type="project" value="TreeGrafter"/>
</dbReference>
<feature type="domain" description="Cation efflux protein cytoplasmic" evidence="12">
    <location>
        <begin position="197"/>
        <end position="239"/>
    </location>
</feature>
<keyword evidence="4 10" id="KW-0812">Transmembrane</keyword>
<feature type="compositionally biased region" description="Basic and acidic residues" evidence="9">
    <location>
        <begin position="85"/>
        <end position="112"/>
    </location>
</feature>
<organism evidence="13 14">
    <name type="scientific">Thalassiosira oceanica</name>
    <name type="common">Marine diatom</name>
    <dbReference type="NCBI Taxonomy" id="159749"/>
    <lineage>
        <taxon>Eukaryota</taxon>
        <taxon>Sar</taxon>
        <taxon>Stramenopiles</taxon>
        <taxon>Ochrophyta</taxon>
        <taxon>Bacillariophyta</taxon>
        <taxon>Coscinodiscophyceae</taxon>
        <taxon>Thalassiosirophycidae</taxon>
        <taxon>Thalassiosirales</taxon>
        <taxon>Thalassiosiraceae</taxon>
        <taxon>Thalassiosira</taxon>
    </lineage>
</organism>
<keyword evidence="5" id="KW-0864">Zinc transport</keyword>
<proteinExistence type="inferred from homology"/>
<evidence type="ECO:0000313" key="14">
    <source>
        <dbReference type="Proteomes" id="UP000266841"/>
    </source>
</evidence>
<evidence type="ECO:0000256" key="4">
    <source>
        <dbReference type="ARBA" id="ARBA00022692"/>
    </source>
</evidence>
<feature type="transmembrane region" description="Helical" evidence="10">
    <location>
        <begin position="17"/>
        <end position="37"/>
    </location>
</feature>
<dbReference type="SUPFAM" id="SSF161111">
    <property type="entry name" value="Cation efflux protein transmembrane domain-like"/>
    <property type="match status" value="1"/>
</dbReference>